<feature type="transmembrane region" description="Helical" evidence="6">
    <location>
        <begin position="211"/>
        <end position="233"/>
    </location>
</feature>
<sequence>MTRLQADLLLTVVAIIWGSAFVFQAQGMAALGPMAFTGVRFLLGALVVLPLALWEQPRRKAASRAKPMTPAVLVLGALMLTGAGFQQIGIQTTTVTNAGFLTALYVPLVPLLAALVLKESPHWSVWPCALACVAGAFLLSGAHTLSFNTGDLWVLASTLPWAAHVLWVGRLADRFDAPFSVACGQFAVVGVLALAYAAMAEPFTLAQVLQVWPAVAFTGICSVGLAFTAQVVAQRHAQASDAAIILSSETLFAALFGYWLLDERLSTQGLLGCGLILFALLAVQLLPLLHPSFKRSHAA</sequence>
<dbReference type="GO" id="GO:0005886">
    <property type="term" value="C:plasma membrane"/>
    <property type="evidence" value="ECO:0007669"/>
    <property type="project" value="UniProtKB-SubCell"/>
</dbReference>
<protein>
    <submittedName>
        <fullName evidence="8">DMT family transporter</fullName>
    </submittedName>
</protein>
<evidence type="ECO:0000313" key="9">
    <source>
        <dbReference type="Proteomes" id="UP000613266"/>
    </source>
</evidence>
<feature type="transmembrane region" description="Helical" evidence="6">
    <location>
        <begin position="34"/>
        <end position="55"/>
    </location>
</feature>
<dbReference type="Proteomes" id="UP000613266">
    <property type="component" value="Unassembled WGS sequence"/>
</dbReference>
<keyword evidence="3 6" id="KW-0812">Transmembrane</keyword>
<accession>A0A931NFV7</accession>
<dbReference type="InterPro" id="IPR000620">
    <property type="entry name" value="EamA_dom"/>
</dbReference>
<feature type="transmembrane region" description="Helical" evidence="6">
    <location>
        <begin position="267"/>
        <end position="289"/>
    </location>
</feature>
<dbReference type="Pfam" id="PF00892">
    <property type="entry name" value="EamA"/>
    <property type="match status" value="2"/>
</dbReference>
<evidence type="ECO:0000313" key="8">
    <source>
        <dbReference type="EMBL" id="MBH9575479.1"/>
    </source>
</evidence>
<evidence type="ECO:0000256" key="4">
    <source>
        <dbReference type="ARBA" id="ARBA00022989"/>
    </source>
</evidence>
<dbReference type="PANTHER" id="PTHR42920">
    <property type="entry name" value="OS03G0707200 PROTEIN-RELATED"/>
    <property type="match status" value="1"/>
</dbReference>
<gene>
    <name evidence="8" type="ORF">I7X39_01050</name>
</gene>
<dbReference type="SUPFAM" id="SSF103481">
    <property type="entry name" value="Multidrug resistance efflux transporter EmrE"/>
    <property type="match status" value="2"/>
</dbReference>
<feature type="domain" description="EamA" evidence="7">
    <location>
        <begin position="6"/>
        <end position="140"/>
    </location>
</feature>
<dbReference type="PANTHER" id="PTHR42920:SF5">
    <property type="entry name" value="EAMA DOMAIN-CONTAINING PROTEIN"/>
    <property type="match status" value="1"/>
</dbReference>
<dbReference type="AlphaFoldDB" id="A0A931NFV7"/>
<keyword evidence="9" id="KW-1185">Reference proteome</keyword>
<feature type="transmembrane region" description="Helical" evidence="6">
    <location>
        <begin position="152"/>
        <end position="172"/>
    </location>
</feature>
<keyword evidence="2" id="KW-1003">Cell membrane</keyword>
<dbReference type="InterPro" id="IPR037185">
    <property type="entry name" value="EmrE-like"/>
</dbReference>
<feature type="transmembrane region" description="Helical" evidence="6">
    <location>
        <begin position="242"/>
        <end position="261"/>
    </location>
</feature>
<keyword evidence="4 6" id="KW-1133">Transmembrane helix</keyword>
<feature type="transmembrane region" description="Helical" evidence="6">
    <location>
        <begin position="124"/>
        <end position="146"/>
    </location>
</feature>
<feature type="domain" description="EamA" evidence="7">
    <location>
        <begin position="149"/>
        <end position="282"/>
    </location>
</feature>
<evidence type="ECO:0000256" key="3">
    <source>
        <dbReference type="ARBA" id="ARBA00022692"/>
    </source>
</evidence>
<name>A0A931NFV7_9BURK</name>
<evidence type="ECO:0000259" key="7">
    <source>
        <dbReference type="Pfam" id="PF00892"/>
    </source>
</evidence>
<proteinExistence type="predicted"/>
<dbReference type="Gene3D" id="1.10.3730.20">
    <property type="match status" value="1"/>
</dbReference>
<feature type="transmembrane region" description="Helical" evidence="6">
    <location>
        <begin position="67"/>
        <end position="86"/>
    </location>
</feature>
<feature type="transmembrane region" description="Helical" evidence="6">
    <location>
        <begin position="179"/>
        <end position="199"/>
    </location>
</feature>
<keyword evidence="5 6" id="KW-0472">Membrane</keyword>
<organism evidence="8 9">
    <name type="scientific">Inhella proteolytica</name>
    <dbReference type="NCBI Taxonomy" id="2795029"/>
    <lineage>
        <taxon>Bacteria</taxon>
        <taxon>Pseudomonadati</taxon>
        <taxon>Pseudomonadota</taxon>
        <taxon>Betaproteobacteria</taxon>
        <taxon>Burkholderiales</taxon>
        <taxon>Sphaerotilaceae</taxon>
        <taxon>Inhella</taxon>
    </lineage>
</organism>
<dbReference type="EMBL" id="JAEDAK010000001">
    <property type="protein sequence ID" value="MBH9575479.1"/>
    <property type="molecule type" value="Genomic_DNA"/>
</dbReference>
<feature type="transmembrane region" description="Helical" evidence="6">
    <location>
        <begin position="98"/>
        <end position="117"/>
    </location>
</feature>
<evidence type="ECO:0000256" key="2">
    <source>
        <dbReference type="ARBA" id="ARBA00022475"/>
    </source>
</evidence>
<dbReference type="InterPro" id="IPR051258">
    <property type="entry name" value="Diverse_Substrate_Transporter"/>
</dbReference>
<comment type="caution">
    <text evidence="8">The sequence shown here is derived from an EMBL/GenBank/DDBJ whole genome shotgun (WGS) entry which is preliminary data.</text>
</comment>
<comment type="subcellular location">
    <subcellularLocation>
        <location evidence="1">Cell membrane</location>
        <topology evidence="1">Multi-pass membrane protein</topology>
    </subcellularLocation>
</comment>
<evidence type="ECO:0000256" key="5">
    <source>
        <dbReference type="ARBA" id="ARBA00023136"/>
    </source>
</evidence>
<dbReference type="RefSeq" id="WP_198109094.1">
    <property type="nucleotide sequence ID" value="NZ_JAEDAK010000001.1"/>
</dbReference>
<evidence type="ECO:0000256" key="1">
    <source>
        <dbReference type="ARBA" id="ARBA00004651"/>
    </source>
</evidence>
<reference evidence="8" key="1">
    <citation type="submission" date="2020-12" db="EMBL/GenBank/DDBJ databases">
        <title>The genome sequence of Inhella sp. 1Y17.</title>
        <authorList>
            <person name="Liu Y."/>
        </authorList>
    </citation>
    <scope>NUCLEOTIDE SEQUENCE</scope>
    <source>
        <strain evidence="8">1Y17</strain>
    </source>
</reference>
<evidence type="ECO:0000256" key="6">
    <source>
        <dbReference type="SAM" id="Phobius"/>
    </source>
</evidence>